<evidence type="ECO:0000313" key="2">
    <source>
        <dbReference type="EMBL" id="QHU28894.1"/>
    </source>
</evidence>
<name>A0A6C0LH63_9ZZZZ</name>
<dbReference type="SUPFAM" id="SSF54060">
    <property type="entry name" value="His-Me finger endonucleases"/>
    <property type="match status" value="1"/>
</dbReference>
<sequence length="406" mass="48907">MNKGITYNIKNSTIIFYNIIYNFDYEQIDLILNSGINFKLYDNIYISYNNTHSKNITILEFLFNFKQNNVLYYFKNNDKYDLRQENVIIYHNKHNEILQKYQSAIYYSGHYKTNGNDAYNMKNPYWKIKEDKNDENNQEYYLMYCEQDTYIKLDKISLESIELFEKNNNNNEKLTFFKMKNGYISCKLNRCNKMLYIHQIIMNLYGQGKGINNLSVDHINRDPLDNRSTNLTIASLKEQQENSKGVLKDTKRERKSSAQELPENIKHEDIPKYCYYCKEKYNSNGDIRDFFRIEKHPNQKSIISTSKSIKINILDKLTEAKQIISKLDNNEYYSENNKVPFRLPVGFYVTKFRNSDHLIYDYRNIEIKERKNMKMKLVENYNLQEEYDKFLEKLQKKYAEIEIIKS</sequence>
<protein>
    <submittedName>
        <fullName evidence="2">Uncharacterized protein</fullName>
    </submittedName>
</protein>
<dbReference type="AlphaFoldDB" id="A0A6C0LH63"/>
<accession>A0A6C0LH63</accession>
<evidence type="ECO:0000256" key="1">
    <source>
        <dbReference type="SAM" id="MobiDB-lite"/>
    </source>
</evidence>
<dbReference type="Gene3D" id="3.90.75.20">
    <property type="match status" value="1"/>
</dbReference>
<dbReference type="InterPro" id="IPR044925">
    <property type="entry name" value="His-Me_finger_sf"/>
</dbReference>
<feature type="region of interest" description="Disordered" evidence="1">
    <location>
        <begin position="241"/>
        <end position="261"/>
    </location>
</feature>
<proteinExistence type="predicted"/>
<dbReference type="EMBL" id="MN740475">
    <property type="protein sequence ID" value="QHU28894.1"/>
    <property type="molecule type" value="Genomic_DNA"/>
</dbReference>
<organism evidence="2">
    <name type="scientific">viral metagenome</name>
    <dbReference type="NCBI Taxonomy" id="1070528"/>
    <lineage>
        <taxon>unclassified sequences</taxon>
        <taxon>metagenomes</taxon>
        <taxon>organismal metagenomes</taxon>
    </lineage>
</organism>
<reference evidence="2" key="1">
    <citation type="journal article" date="2020" name="Nature">
        <title>Giant virus diversity and host interactions through global metagenomics.</title>
        <authorList>
            <person name="Schulz F."/>
            <person name="Roux S."/>
            <person name="Paez-Espino D."/>
            <person name="Jungbluth S."/>
            <person name="Walsh D.A."/>
            <person name="Denef V.J."/>
            <person name="McMahon K.D."/>
            <person name="Konstantinidis K.T."/>
            <person name="Eloe-Fadrosh E.A."/>
            <person name="Kyrpides N.C."/>
            <person name="Woyke T."/>
        </authorList>
    </citation>
    <scope>NUCLEOTIDE SEQUENCE</scope>
    <source>
        <strain evidence="2">GVMAG-M-3300027791-30</strain>
    </source>
</reference>